<sequence length="255" mass="30456">MYKETAEPGFLCDKGDDQLITVYDKNQKEEYEVYIRYNQFKYLYFNNTQRTNHPDYNSKKYRTEIQYIIVNTKDNNVFYVSTTPSRYIMNKDDKESNYLIGNKGNSYFFNSYFIGKINDSMMVFKNDREKMTWKFKRENDTLNINTVISHKIRSNKEIHSSTRLISEILGNDFKFVKMKGFEGFTYVEPRIFNKEDSVKTIKAGNEISLDRIRYVACGNQVVKVLLNYNNAIDVNKEFKNIFYKKGRIRFINDLK</sequence>
<protein>
    <submittedName>
        <fullName evidence="1">Uncharacterized protein</fullName>
    </submittedName>
</protein>
<reference evidence="1 2" key="1">
    <citation type="submission" date="2018-11" db="EMBL/GenBank/DDBJ databases">
        <title>Proposal to divide the Flavobacteriaceae and reorganize its genera based on Amino Acid Identity values calculated from whole genome sequences.</title>
        <authorList>
            <person name="Nicholson A.C."/>
            <person name="Gulvik C.A."/>
            <person name="Whitney A.M."/>
            <person name="Humrighouse B.W."/>
            <person name="Bell M."/>
            <person name="Holmes B."/>
            <person name="Steigerwalt A.G."/>
            <person name="Villarma A."/>
            <person name="Sheth M."/>
            <person name="Batra D."/>
            <person name="Pryor J."/>
            <person name="Bernardet J.-F."/>
            <person name="Hugo C."/>
            <person name="Kampfer P."/>
            <person name="Newman J."/>
            <person name="McQuiston J.R."/>
        </authorList>
    </citation>
    <scope>NUCLEOTIDE SEQUENCE [LARGE SCALE GENOMIC DNA]</scope>
    <source>
        <strain evidence="1 2">G0041</strain>
    </source>
</reference>
<dbReference type="EMBL" id="CP033923">
    <property type="protein sequence ID" value="AZA90834.1"/>
    <property type="molecule type" value="Genomic_DNA"/>
</dbReference>
<organism evidence="1 2">
    <name type="scientific">Chryseobacterium nakagawai</name>
    <dbReference type="NCBI Taxonomy" id="1241982"/>
    <lineage>
        <taxon>Bacteria</taxon>
        <taxon>Pseudomonadati</taxon>
        <taxon>Bacteroidota</taxon>
        <taxon>Flavobacteriia</taxon>
        <taxon>Flavobacteriales</taxon>
        <taxon>Weeksellaceae</taxon>
        <taxon>Chryseobacterium group</taxon>
        <taxon>Chryseobacterium</taxon>
    </lineage>
</organism>
<gene>
    <name evidence="1" type="ORF">EG343_09430</name>
</gene>
<dbReference type="Proteomes" id="UP000278288">
    <property type="component" value="Chromosome"/>
</dbReference>
<evidence type="ECO:0000313" key="2">
    <source>
        <dbReference type="Proteomes" id="UP000278288"/>
    </source>
</evidence>
<keyword evidence="2" id="KW-1185">Reference proteome</keyword>
<name>A0AAD0YLQ9_CHRNA</name>
<accession>A0AAD0YLQ9</accession>
<evidence type="ECO:0000313" key="1">
    <source>
        <dbReference type="EMBL" id="AZA90834.1"/>
    </source>
</evidence>
<dbReference type="KEGG" id="cnk:EG343_09430"/>
<dbReference type="AlphaFoldDB" id="A0AAD0YLQ9"/>
<proteinExistence type="predicted"/>